<organism evidence="2 3">
    <name type="scientific">Suillus discolor</name>
    <dbReference type="NCBI Taxonomy" id="1912936"/>
    <lineage>
        <taxon>Eukaryota</taxon>
        <taxon>Fungi</taxon>
        <taxon>Dikarya</taxon>
        <taxon>Basidiomycota</taxon>
        <taxon>Agaricomycotina</taxon>
        <taxon>Agaricomycetes</taxon>
        <taxon>Agaricomycetidae</taxon>
        <taxon>Boletales</taxon>
        <taxon>Suillineae</taxon>
        <taxon>Suillaceae</taxon>
        <taxon>Suillus</taxon>
    </lineage>
</organism>
<evidence type="ECO:0000313" key="3">
    <source>
        <dbReference type="Proteomes" id="UP000823399"/>
    </source>
</evidence>
<name>A0A9P7JKY0_9AGAM</name>
<dbReference type="Proteomes" id="UP000823399">
    <property type="component" value="Unassembled WGS sequence"/>
</dbReference>
<evidence type="ECO:0000313" key="2">
    <source>
        <dbReference type="EMBL" id="KAG2081917.1"/>
    </source>
</evidence>
<feature type="region of interest" description="Disordered" evidence="1">
    <location>
        <begin position="219"/>
        <end position="248"/>
    </location>
</feature>
<dbReference type="GeneID" id="64705085"/>
<sequence>MEQWCGDWDTFLVQKLRRSARPRPPKSVSRFLRLPPSARRETTASATCPLVAEAIHKAEEKCAEDTRKLEEEWWRVEEEEELARKAAEEKDLVRKTVEATALARKIAEDGKKTADVNRDDEQDVGDGEGDSESLEAGEKTGNIIIVKQKTGRMTAGSAPVICRDNPCAKDAHIQCEFSTLAPKGKRARAAAAIATPVLVAGGSRTTGRKATLEHVTVVSEDEDAAPRARPGPRKGKRKAAVVEEEEQDLDEIDDALEREFAIWGVKYQQAEGIMQEMKLEMDRVGVLMAKRRCICK</sequence>
<accession>A0A9P7JKY0</accession>
<proteinExistence type="predicted"/>
<keyword evidence="3" id="KW-1185">Reference proteome</keyword>
<dbReference type="AlphaFoldDB" id="A0A9P7JKY0"/>
<dbReference type="EMBL" id="JABBWM010000368">
    <property type="protein sequence ID" value="KAG2081917.1"/>
    <property type="molecule type" value="Genomic_DNA"/>
</dbReference>
<comment type="caution">
    <text evidence="2">The sequence shown here is derived from an EMBL/GenBank/DDBJ whole genome shotgun (WGS) entry which is preliminary data.</text>
</comment>
<dbReference type="RefSeq" id="XP_041284247.1">
    <property type="nucleotide sequence ID" value="XM_041442826.1"/>
</dbReference>
<reference evidence="2" key="1">
    <citation type="journal article" date="2020" name="New Phytol.">
        <title>Comparative genomics reveals dynamic genome evolution in host specialist ectomycorrhizal fungi.</title>
        <authorList>
            <person name="Lofgren L.A."/>
            <person name="Nguyen N.H."/>
            <person name="Vilgalys R."/>
            <person name="Ruytinx J."/>
            <person name="Liao H.L."/>
            <person name="Branco S."/>
            <person name="Kuo A."/>
            <person name="LaButti K."/>
            <person name="Lipzen A."/>
            <person name="Andreopoulos W."/>
            <person name="Pangilinan J."/>
            <person name="Riley R."/>
            <person name="Hundley H."/>
            <person name="Na H."/>
            <person name="Barry K."/>
            <person name="Grigoriev I.V."/>
            <person name="Stajich J.E."/>
            <person name="Kennedy P.G."/>
        </authorList>
    </citation>
    <scope>NUCLEOTIDE SEQUENCE</scope>
    <source>
        <strain evidence="2">FC423</strain>
    </source>
</reference>
<gene>
    <name evidence="2" type="ORF">F5147DRAFT_783488</name>
</gene>
<evidence type="ECO:0000256" key="1">
    <source>
        <dbReference type="SAM" id="MobiDB-lite"/>
    </source>
</evidence>
<protein>
    <submittedName>
        <fullName evidence="2">Uncharacterized protein</fullName>
    </submittedName>
</protein>
<feature type="compositionally biased region" description="Basic residues" evidence="1">
    <location>
        <begin position="230"/>
        <end position="239"/>
    </location>
</feature>
<feature type="compositionally biased region" description="Acidic residues" evidence="1">
    <location>
        <begin position="120"/>
        <end position="135"/>
    </location>
</feature>
<feature type="region of interest" description="Disordered" evidence="1">
    <location>
        <begin position="111"/>
        <end position="138"/>
    </location>
</feature>